<keyword evidence="1" id="KW-1133">Transmembrane helix</keyword>
<feature type="transmembrane region" description="Helical" evidence="1">
    <location>
        <begin position="36"/>
        <end position="55"/>
    </location>
</feature>
<keyword evidence="1" id="KW-0812">Transmembrane</keyword>
<dbReference type="AlphaFoldDB" id="X7EM67"/>
<dbReference type="EMBL" id="JALZ01000002">
    <property type="protein sequence ID" value="ETX16266.1"/>
    <property type="molecule type" value="Genomic_DNA"/>
</dbReference>
<name>X7EM67_9RHOB</name>
<gene>
    <name evidence="2" type="ORF">OCH239_08795</name>
</gene>
<keyword evidence="1" id="KW-0472">Membrane</keyword>
<dbReference type="STRING" id="1449350.OCH239_08795"/>
<evidence type="ECO:0000313" key="2">
    <source>
        <dbReference type="EMBL" id="ETX16266.1"/>
    </source>
</evidence>
<evidence type="ECO:0000313" key="3">
    <source>
        <dbReference type="Proteomes" id="UP000022447"/>
    </source>
</evidence>
<evidence type="ECO:0000256" key="1">
    <source>
        <dbReference type="SAM" id="Phobius"/>
    </source>
</evidence>
<reference evidence="2 3" key="1">
    <citation type="submission" date="2014-01" db="EMBL/GenBank/DDBJ databases">
        <title>Roseivivax halodurans JCM 10272 Genome Sequencing.</title>
        <authorList>
            <person name="Lai Q."/>
            <person name="Li G."/>
            <person name="Shao Z."/>
        </authorList>
    </citation>
    <scope>NUCLEOTIDE SEQUENCE [LARGE SCALE GENOMIC DNA]</scope>
    <source>
        <strain evidence="2 3">JCM 10272</strain>
    </source>
</reference>
<keyword evidence="3" id="KW-1185">Reference proteome</keyword>
<comment type="caution">
    <text evidence="2">The sequence shown here is derived from an EMBL/GenBank/DDBJ whole genome shotgun (WGS) entry which is preliminary data.</text>
</comment>
<dbReference type="Proteomes" id="UP000022447">
    <property type="component" value="Unassembled WGS sequence"/>
</dbReference>
<accession>X7EM67</accession>
<sequence length="67" mass="6958">MTRTARLKLQLTCFVLVHLPLIAVAAAALPRGAYQLVGIAFAATLVAAICVWAVLGRALSPERASAA</sequence>
<dbReference type="RefSeq" id="WP_157577790.1">
    <property type="nucleotide sequence ID" value="NZ_JALZ01000002.1"/>
</dbReference>
<proteinExistence type="predicted"/>
<organism evidence="2 3">
    <name type="scientific">Roseivivax halodurans JCM 10272</name>
    <dbReference type="NCBI Taxonomy" id="1449350"/>
    <lineage>
        <taxon>Bacteria</taxon>
        <taxon>Pseudomonadati</taxon>
        <taxon>Pseudomonadota</taxon>
        <taxon>Alphaproteobacteria</taxon>
        <taxon>Rhodobacterales</taxon>
        <taxon>Roseobacteraceae</taxon>
        <taxon>Roseivivax</taxon>
    </lineage>
</organism>
<dbReference type="eggNOG" id="ENOG5032G09">
    <property type="taxonomic scope" value="Bacteria"/>
</dbReference>
<protein>
    <submittedName>
        <fullName evidence="2">Uncharacterized protein</fullName>
    </submittedName>
</protein>